<evidence type="ECO:0000313" key="13">
    <source>
        <dbReference type="EMBL" id="TCK23058.1"/>
    </source>
</evidence>
<dbReference type="SUPFAM" id="SSF46785">
    <property type="entry name" value="Winged helix' DNA-binding domain"/>
    <property type="match status" value="1"/>
</dbReference>
<dbReference type="InterPro" id="IPR036388">
    <property type="entry name" value="WH-like_DNA-bd_sf"/>
</dbReference>
<dbReference type="PANTHER" id="PTHR33238:SF11">
    <property type="entry name" value="TRANSCRIPTIONAL REGULATOR MNTR"/>
    <property type="match status" value="1"/>
</dbReference>
<evidence type="ECO:0000259" key="12">
    <source>
        <dbReference type="PROSITE" id="PS50944"/>
    </source>
</evidence>
<evidence type="ECO:0000256" key="2">
    <source>
        <dbReference type="ARBA" id="ARBA00007871"/>
    </source>
</evidence>
<protein>
    <recommendedName>
        <fullName evidence="11">Manganese transport regulator</fullName>
    </recommendedName>
</protein>
<dbReference type="GO" id="GO:0046914">
    <property type="term" value="F:transition metal ion binding"/>
    <property type="evidence" value="ECO:0007669"/>
    <property type="project" value="InterPro"/>
</dbReference>
<evidence type="ECO:0000256" key="8">
    <source>
        <dbReference type="ARBA" id="ARBA00023159"/>
    </source>
</evidence>
<dbReference type="InterPro" id="IPR050536">
    <property type="entry name" value="DtxR_MntR_Metal-Reg"/>
</dbReference>
<dbReference type="GO" id="GO:0046983">
    <property type="term" value="F:protein dimerization activity"/>
    <property type="evidence" value="ECO:0007669"/>
    <property type="project" value="InterPro"/>
</dbReference>
<dbReference type="PROSITE" id="PS50944">
    <property type="entry name" value="HTH_DTXR"/>
    <property type="match status" value="1"/>
</dbReference>
<organism evidence="13 14">
    <name type="scientific">Pseudonocardia endophytica</name>
    <dbReference type="NCBI Taxonomy" id="401976"/>
    <lineage>
        <taxon>Bacteria</taxon>
        <taxon>Bacillati</taxon>
        <taxon>Actinomycetota</taxon>
        <taxon>Actinomycetes</taxon>
        <taxon>Pseudonocardiales</taxon>
        <taxon>Pseudonocardiaceae</taxon>
        <taxon>Pseudonocardia</taxon>
    </lineage>
</organism>
<keyword evidence="6" id="KW-0805">Transcription regulation</keyword>
<dbReference type="EMBL" id="SMFZ01000002">
    <property type="protein sequence ID" value="TCK23058.1"/>
    <property type="molecule type" value="Genomic_DNA"/>
</dbReference>
<evidence type="ECO:0000256" key="11">
    <source>
        <dbReference type="ARBA" id="ARBA00032593"/>
    </source>
</evidence>
<dbReference type="FunFam" id="1.10.60.10:FF:000004">
    <property type="entry name" value="DtxR family transcriptional regulator"/>
    <property type="match status" value="1"/>
</dbReference>
<dbReference type="GO" id="GO:0045892">
    <property type="term" value="P:negative regulation of DNA-templated transcription"/>
    <property type="evidence" value="ECO:0007669"/>
    <property type="project" value="TreeGrafter"/>
</dbReference>
<dbReference type="InterPro" id="IPR036421">
    <property type="entry name" value="Fe_dep_repressor_sf"/>
</dbReference>
<feature type="domain" description="HTH dtxR-type" evidence="12">
    <location>
        <begin position="1"/>
        <end position="65"/>
    </location>
</feature>
<keyword evidence="4" id="KW-0963">Cytoplasm</keyword>
<dbReference type="SUPFAM" id="SSF47979">
    <property type="entry name" value="Iron-dependent repressor protein, dimerization domain"/>
    <property type="match status" value="1"/>
</dbReference>
<proteinExistence type="inferred from homology"/>
<comment type="subcellular location">
    <subcellularLocation>
        <location evidence="1">Cytoplasm</location>
    </subcellularLocation>
</comment>
<dbReference type="InterPro" id="IPR038157">
    <property type="entry name" value="FeoA_core_dom"/>
</dbReference>
<dbReference type="Proteomes" id="UP000295560">
    <property type="component" value="Unassembled WGS sequence"/>
</dbReference>
<sequence length="224" mass="24345">MEHTPAVDDYLKMVYSLIERGTVHVGTSTLAGKLGVSASSVSGMVRRLVGSGLVEHRPYGGITLTDEGTDRALHVLRRHRLLECYLVSELGYGWDEVHDEAEVLEHHISDLLLSRIDAKLGHPSFDPHGDPIPREDGTLPTVSARRLSTVDPGTRGRLVRVDDEDPDKLRYLAECAVGLGDTLTMLERRPFGGPFRVAAGDGDDATEHEIGPALAEALWVGPAN</sequence>
<dbReference type="GO" id="GO:0005737">
    <property type="term" value="C:cytoplasm"/>
    <property type="evidence" value="ECO:0007669"/>
    <property type="project" value="UniProtKB-SubCell"/>
</dbReference>
<reference evidence="13 14" key="1">
    <citation type="submission" date="2019-03" db="EMBL/GenBank/DDBJ databases">
        <title>Sequencing the genomes of 1000 actinobacteria strains.</title>
        <authorList>
            <person name="Klenk H.-P."/>
        </authorList>
    </citation>
    <scope>NUCLEOTIDE SEQUENCE [LARGE SCALE GENOMIC DNA]</scope>
    <source>
        <strain evidence="13 14">DSM 44969</strain>
    </source>
</reference>
<evidence type="ECO:0000256" key="4">
    <source>
        <dbReference type="ARBA" id="ARBA00022490"/>
    </source>
</evidence>
<dbReference type="Pfam" id="PF04023">
    <property type="entry name" value="FeoA"/>
    <property type="match status" value="1"/>
</dbReference>
<keyword evidence="14" id="KW-1185">Reference proteome</keyword>
<name>A0A4R1HM39_PSEEN</name>
<accession>A0A4R1HM39</accession>
<evidence type="ECO:0000256" key="5">
    <source>
        <dbReference type="ARBA" id="ARBA00022491"/>
    </source>
</evidence>
<comment type="caution">
    <text evidence="13">The sequence shown here is derived from an EMBL/GenBank/DDBJ whole genome shotgun (WGS) entry which is preliminary data.</text>
</comment>
<evidence type="ECO:0000256" key="9">
    <source>
        <dbReference type="ARBA" id="ARBA00023163"/>
    </source>
</evidence>
<dbReference type="Pfam" id="PF01325">
    <property type="entry name" value="Fe_dep_repress"/>
    <property type="match status" value="1"/>
</dbReference>
<evidence type="ECO:0000256" key="7">
    <source>
        <dbReference type="ARBA" id="ARBA00023125"/>
    </source>
</evidence>
<evidence type="ECO:0000256" key="3">
    <source>
        <dbReference type="ARBA" id="ARBA00011738"/>
    </source>
</evidence>
<dbReference type="InterPro" id="IPR022689">
    <property type="entry name" value="Iron_dep_repressor"/>
</dbReference>
<comment type="similarity">
    <text evidence="2">Belongs to the DtxR/MntR family.</text>
</comment>
<evidence type="ECO:0000313" key="14">
    <source>
        <dbReference type="Proteomes" id="UP000295560"/>
    </source>
</evidence>
<dbReference type="AlphaFoldDB" id="A0A4R1HM39"/>
<keyword evidence="9" id="KW-0804">Transcription</keyword>
<keyword evidence="5" id="KW-0678">Repressor</keyword>
<dbReference type="GO" id="GO:0003677">
    <property type="term" value="F:DNA binding"/>
    <property type="evidence" value="ECO:0007669"/>
    <property type="project" value="UniProtKB-KW"/>
</dbReference>
<dbReference type="Gene3D" id="2.30.30.90">
    <property type="match status" value="1"/>
</dbReference>
<dbReference type="GO" id="GO:0003700">
    <property type="term" value="F:DNA-binding transcription factor activity"/>
    <property type="evidence" value="ECO:0007669"/>
    <property type="project" value="InterPro"/>
</dbReference>
<dbReference type="SMART" id="SM00529">
    <property type="entry name" value="HTH_DTXR"/>
    <property type="match status" value="1"/>
</dbReference>
<evidence type="ECO:0000256" key="6">
    <source>
        <dbReference type="ARBA" id="ARBA00023015"/>
    </source>
</evidence>
<dbReference type="RefSeq" id="WP_279389678.1">
    <property type="nucleotide sequence ID" value="NZ_SMFZ01000002.1"/>
</dbReference>
<dbReference type="PANTHER" id="PTHR33238">
    <property type="entry name" value="IRON (METAL) DEPENDENT REPRESSOR, DTXR FAMILY"/>
    <property type="match status" value="1"/>
</dbReference>
<dbReference type="Gene3D" id="1.10.10.10">
    <property type="entry name" value="Winged helix-like DNA-binding domain superfamily/Winged helix DNA-binding domain"/>
    <property type="match status" value="1"/>
</dbReference>
<dbReference type="Pfam" id="PF02742">
    <property type="entry name" value="Fe_dep_repr_C"/>
    <property type="match status" value="1"/>
</dbReference>
<dbReference type="InterPro" id="IPR036390">
    <property type="entry name" value="WH_DNA-bd_sf"/>
</dbReference>
<gene>
    <name evidence="13" type="ORF">EV378_7069</name>
</gene>
<keyword evidence="10" id="KW-0464">Manganese</keyword>
<keyword evidence="8" id="KW-0010">Activator</keyword>
<comment type="subunit">
    <text evidence="3">Homodimer.</text>
</comment>
<dbReference type="InterPro" id="IPR001367">
    <property type="entry name" value="Fe_dep_repressor"/>
</dbReference>
<evidence type="ECO:0000256" key="10">
    <source>
        <dbReference type="ARBA" id="ARBA00023211"/>
    </source>
</evidence>
<dbReference type="SMART" id="SM00899">
    <property type="entry name" value="FeoA"/>
    <property type="match status" value="1"/>
</dbReference>
<evidence type="ECO:0000256" key="1">
    <source>
        <dbReference type="ARBA" id="ARBA00004496"/>
    </source>
</evidence>
<dbReference type="InterPro" id="IPR022687">
    <property type="entry name" value="HTH_DTXR"/>
</dbReference>
<keyword evidence="7" id="KW-0238">DNA-binding</keyword>
<dbReference type="Gene3D" id="1.10.60.10">
    <property type="entry name" value="Iron dependent repressor, metal binding and dimerisation domain"/>
    <property type="match status" value="1"/>
</dbReference>
<dbReference type="InterPro" id="IPR007167">
    <property type="entry name" value="Fe-transptr_FeoA-like"/>
</dbReference>